<dbReference type="SUPFAM" id="SSF69000">
    <property type="entry name" value="FAD-dependent thiol oxidase"/>
    <property type="match status" value="1"/>
</dbReference>
<dbReference type="AlphaFoldDB" id="A0A6C0HGY4"/>
<evidence type="ECO:0000259" key="7">
    <source>
        <dbReference type="PROSITE" id="PS51324"/>
    </source>
</evidence>
<evidence type="ECO:0000256" key="2">
    <source>
        <dbReference type="ARBA" id="ARBA00012512"/>
    </source>
</evidence>
<dbReference type="GO" id="GO:0016972">
    <property type="term" value="F:thiol oxidase activity"/>
    <property type="evidence" value="ECO:0007669"/>
    <property type="project" value="UniProtKB-EC"/>
</dbReference>
<keyword evidence="4" id="KW-0274">FAD</keyword>
<feature type="domain" description="ERV/ALR sulfhydryl oxidase" evidence="7">
    <location>
        <begin position="1"/>
        <end position="102"/>
    </location>
</feature>
<evidence type="ECO:0000313" key="8">
    <source>
        <dbReference type="EMBL" id="QHT79667.1"/>
    </source>
</evidence>
<dbReference type="Pfam" id="PF04777">
    <property type="entry name" value="Evr1_Alr"/>
    <property type="match status" value="1"/>
</dbReference>
<dbReference type="InterPro" id="IPR036774">
    <property type="entry name" value="ERV/ALR_sulphydryl_oxid_sf"/>
</dbReference>
<evidence type="ECO:0000256" key="5">
    <source>
        <dbReference type="ARBA" id="ARBA00023002"/>
    </source>
</evidence>
<keyword evidence="6" id="KW-1015">Disulfide bond</keyword>
<keyword evidence="3" id="KW-0285">Flavoprotein</keyword>
<accession>A0A6C0HGY4</accession>
<organism evidence="8">
    <name type="scientific">viral metagenome</name>
    <dbReference type="NCBI Taxonomy" id="1070528"/>
    <lineage>
        <taxon>unclassified sequences</taxon>
        <taxon>metagenomes</taxon>
        <taxon>organismal metagenomes</taxon>
    </lineage>
</organism>
<dbReference type="InterPro" id="IPR017905">
    <property type="entry name" value="ERV/ALR_sulphydryl_oxidase"/>
</dbReference>
<sequence>MKKKDWGNATWYLFHTLAEKLKPEFKSELPMLFSFIEAICNNLPCPTCQAHAKLAMSRANRPAITASQDNLKAYLWSFHNSVNKRIGLPEFTQDSLSMYKRANTGNIIQNFINIMNENMRNEKALLNSFHRQLFVKNFIQYINANRNKYAN</sequence>
<name>A0A6C0HGY4_9ZZZZ</name>
<evidence type="ECO:0000256" key="3">
    <source>
        <dbReference type="ARBA" id="ARBA00022630"/>
    </source>
</evidence>
<dbReference type="Gene3D" id="1.20.120.310">
    <property type="entry name" value="ERV/ALR sulfhydryl oxidase domain"/>
    <property type="match status" value="1"/>
</dbReference>
<dbReference type="EMBL" id="MN739951">
    <property type="protein sequence ID" value="QHT79667.1"/>
    <property type="molecule type" value="Genomic_DNA"/>
</dbReference>
<comment type="cofactor">
    <cofactor evidence="1">
        <name>FAD</name>
        <dbReference type="ChEBI" id="CHEBI:57692"/>
    </cofactor>
</comment>
<evidence type="ECO:0000256" key="6">
    <source>
        <dbReference type="ARBA" id="ARBA00023157"/>
    </source>
</evidence>
<keyword evidence="5" id="KW-0560">Oxidoreductase</keyword>
<evidence type="ECO:0000256" key="1">
    <source>
        <dbReference type="ARBA" id="ARBA00001974"/>
    </source>
</evidence>
<protein>
    <recommendedName>
        <fullName evidence="2">thiol oxidase</fullName>
        <ecNumber evidence="2">1.8.3.2</ecNumber>
    </recommendedName>
</protein>
<proteinExistence type="predicted"/>
<reference evidence="8" key="1">
    <citation type="journal article" date="2020" name="Nature">
        <title>Giant virus diversity and host interactions through global metagenomics.</title>
        <authorList>
            <person name="Schulz F."/>
            <person name="Roux S."/>
            <person name="Paez-Espino D."/>
            <person name="Jungbluth S."/>
            <person name="Walsh D.A."/>
            <person name="Denef V.J."/>
            <person name="McMahon K.D."/>
            <person name="Konstantinidis K.T."/>
            <person name="Eloe-Fadrosh E.A."/>
            <person name="Kyrpides N.C."/>
            <person name="Woyke T."/>
        </authorList>
    </citation>
    <scope>NUCLEOTIDE SEQUENCE</scope>
    <source>
        <strain evidence="8">GVMAG-M-3300023184-101</strain>
    </source>
</reference>
<evidence type="ECO:0000256" key="4">
    <source>
        <dbReference type="ARBA" id="ARBA00022827"/>
    </source>
</evidence>
<dbReference type="PROSITE" id="PS51324">
    <property type="entry name" value="ERV_ALR"/>
    <property type="match status" value="1"/>
</dbReference>
<dbReference type="EC" id="1.8.3.2" evidence="2"/>